<keyword evidence="1" id="KW-0812">Transmembrane</keyword>
<accession>A0A7W7MIS1</accession>
<reference evidence="2 5" key="2">
    <citation type="submission" date="2021-01" db="EMBL/GenBank/DDBJ databases">
        <title>Whole genome shotgun sequence of Actinoplanes lobatus NBRC 12513.</title>
        <authorList>
            <person name="Komaki H."/>
            <person name="Tamura T."/>
        </authorList>
    </citation>
    <scope>NUCLEOTIDE SEQUENCE [LARGE SCALE GENOMIC DNA]</scope>
    <source>
        <strain evidence="2 5">NBRC 12513</strain>
    </source>
</reference>
<proteinExistence type="predicted"/>
<evidence type="ECO:0000256" key="1">
    <source>
        <dbReference type="SAM" id="Phobius"/>
    </source>
</evidence>
<evidence type="ECO:0000313" key="2">
    <source>
        <dbReference type="EMBL" id="GIE43384.1"/>
    </source>
</evidence>
<dbReference type="EMBL" id="BOMP01000105">
    <property type="protein sequence ID" value="GIE43384.1"/>
    <property type="molecule type" value="Genomic_DNA"/>
</dbReference>
<feature type="transmembrane region" description="Helical" evidence="1">
    <location>
        <begin position="12"/>
        <end position="29"/>
    </location>
</feature>
<feature type="transmembrane region" description="Helical" evidence="1">
    <location>
        <begin position="113"/>
        <end position="134"/>
    </location>
</feature>
<reference evidence="3 4" key="1">
    <citation type="submission" date="2020-08" db="EMBL/GenBank/DDBJ databases">
        <title>Sequencing the genomes of 1000 actinobacteria strains.</title>
        <authorList>
            <person name="Klenk H.-P."/>
        </authorList>
    </citation>
    <scope>NUCLEOTIDE SEQUENCE [LARGE SCALE GENOMIC DNA]</scope>
    <source>
        <strain evidence="3 4">DSM 43150</strain>
    </source>
</reference>
<dbReference type="Proteomes" id="UP000631312">
    <property type="component" value="Unassembled WGS sequence"/>
</dbReference>
<comment type="caution">
    <text evidence="3">The sequence shown here is derived from an EMBL/GenBank/DDBJ whole genome shotgun (WGS) entry which is preliminary data.</text>
</comment>
<keyword evidence="5" id="KW-1185">Reference proteome</keyword>
<dbReference type="AlphaFoldDB" id="A0A7W7MIS1"/>
<evidence type="ECO:0000313" key="3">
    <source>
        <dbReference type="EMBL" id="MBB4751804.1"/>
    </source>
</evidence>
<keyword evidence="1" id="KW-1133">Transmembrane helix</keyword>
<evidence type="ECO:0000313" key="4">
    <source>
        <dbReference type="Proteomes" id="UP000590511"/>
    </source>
</evidence>
<organism evidence="3 4">
    <name type="scientific">Actinoplanes lobatus</name>
    <dbReference type="NCBI Taxonomy" id="113568"/>
    <lineage>
        <taxon>Bacteria</taxon>
        <taxon>Bacillati</taxon>
        <taxon>Actinomycetota</taxon>
        <taxon>Actinomycetes</taxon>
        <taxon>Micromonosporales</taxon>
        <taxon>Micromonosporaceae</taxon>
        <taxon>Actinoplanes</taxon>
    </lineage>
</organism>
<sequence>MNAWDRIERWSLRLAGTLVLAIGIGHAFLPTLGYPIAATDGMSPEAKDHFYYLGTYAIGTFLLGFAVLSFIYSTRPSPVFSTTMAAVWTMRLALEYAYPADVPIFLLQRPHTLIAPMLAIIAAAYTTATLAGLARHRTPAAINGA</sequence>
<evidence type="ECO:0000313" key="5">
    <source>
        <dbReference type="Proteomes" id="UP000631312"/>
    </source>
</evidence>
<dbReference type="EMBL" id="JACHNC010000001">
    <property type="protein sequence ID" value="MBB4751804.1"/>
    <property type="molecule type" value="Genomic_DNA"/>
</dbReference>
<dbReference type="Proteomes" id="UP000590511">
    <property type="component" value="Unassembled WGS sequence"/>
</dbReference>
<feature type="transmembrane region" description="Helical" evidence="1">
    <location>
        <begin position="49"/>
        <end position="72"/>
    </location>
</feature>
<gene>
    <name evidence="2" type="ORF">Alo02nite_62820</name>
    <name evidence="3" type="ORF">BJ964_005965</name>
</gene>
<dbReference type="RefSeq" id="WP_188123785.1">
    <property type="nucleotide sequence ID" value="NZ_BOMP01000105.1"/>
</dbReference>
<keyword evidence="1" id="KW-0472">Membrane</keyword>
<protein>
    <submittedName>
        <fullName evidence="3">Uncharacterized protein</fullName>
    </submittedName>
</protein>
<name>A0A7W7MIS1_9ACTN</name>
<feature type="transmembrane region" description="Helical" evidence="1">
    <location>
        <begin position="79"/>
        <end position="98"/>
    </location>
</feature>